<comment type="caution">
    <text evidence="5">The sequence shown here is derived from an EMBL/GenBank/DDBJ whole genome shotgun (WGS) entry which is preliminary data.</text>
</comment>
<accession>A0A8J6U1J8</accession>
<evidence type="ECO:0000256" key="1">
    <source>
        <dbReference type="ARBA" id="ARBA00022448"/>
    </source>
</evidence>
<evidence type="ECO:0000256" key="4">
    <source>
        <dbReference type="ARBA" id="ARBA00023004"/>
    </source>
</evidence>
<dbReference type="CDD" id="cd08916">
    <property type="entry name" value="TrHb3_P"/>
    <property type="match status" value="1"/>
</dbReference>
<evidence type="ECO:0000313" key="5">
    <source>
        <dbReference type="EMBL" id="MBC9811230.1"/>
    </source>
</evidence>
<keyword evidence="6" id="KW-1185">Reference proteome</keyword>
<organism evidence="5 6">
    <name type="scientific">Taishania pollutisoli</name>
    <dbReference type="NCBI Taxonomy" id="2766479"/>
    <lineage>
        <taxon>Bacteria</taxon>
        <taxon>Pseudomonadati</taxon>
        <taxon>Bacteroidota</taxon>
        <taxon>Flavobacteriia</taxon>
        <taxon>Flavobacteriales</taxon>
        <taxon>Crocinitomicaceae</taxon>
        <taxon>Taishania</taxon>
    </lineage>
</organism>
<dbReference type="Pfam" id="PF01152">
    <property type="entry name" value="Bac_globin"/>
    <property type="match status" value="1"/>
</dbReference>
<protein>
    <submittedName>
        <fullName evidence="5">Group III truncated hemoglobin</fullName>
    </submittedName>
</protein>
<reference evidence="5" key="1">
    <citation type="submission" date="2020-09" db="EMBL/GenBank/DDBJ databases">
        <title>Taishania pollutisoli gen. nov., sp. nov., Isolated from Tetrabromobisphenol A-Contaminated Soil.</title>
        <authorList>
            <person name="Chen Q."/>
        </authorList>
    </citation>
    <scope>NUCLEOTIDE SEQUENCE</scope>
    <source>
        <strain evidence="5">CZZ-1</strain>
    </source>
</reference>
<dbReference type="RefSeq" id="WP_163490664.1">
    <property type="nucleotide sequence ID" value="NZ_JACVEL010000001.1"/>
</dbReference>
<dbReference type="Proteomes" id="UP000652681">
    <property type="component" value="Unassembled WGS sequence"/>
</dbReference>
<keyword evidence="4" id="KW-0408">Iron</keyword>
<gene>
    <name evidence="5" type="ORF">H9Y05_01965</name>
</gene>
<name>A0A8J6U1J8_9FLAO</name>
<proteinExistence type="predicted"/>
<dbReference type="GO" id="GO:0020037">
    <property type="term" value="F:heme binding"/>
    <property type="evidence" value="ECO:0007669"/>
    <property type="project" value="InterPro"/>
</dbReference>
<dbReference type="Gene3D" id="1.10.490.10">
    <property type="entry name" value="Globins"/>
    <property type="match status" value="1"/>
</dbReference>
<dbReference type="InterPro" id="IPR012292">
    <property type="entry name" value="Globin/Proto"/>
</dbReference>
<evidence type="ECO:0000313" key="6">
    <source>
        <dbReference type="Proteomes" id="UP000652681"/>
    </source>
</evidence>
<keyword evidence="3" id="KW-0479">Metal-binding</keyword>
<keyword evidence="2" id="KW-0349">Heme</keyword>
<dbReference type="EMBL" id="JACVEL010000001">
    <property type="protein sequence ID" value="MBC9811230.1"/>
    <property type="molecule type" value="Genomic_DNA"/>
</dbReference>
<dbReference type="GO" id="GO:0046872">
    <property type="term" value="F:metal ion binding"/>
    <property type="evidence" value="ECO:0007669"/>
    <property type="project" value="UniProtKB-KW"/>
</dbReference>
<sequence>MKQDIEKIEDIRLLVDEFYGNVRRDGLLSPVFEGIIQDRWEEHLEKMYRFWQTILLDEHTYYGAPFPPHAQMPVDTTHFSRWIGIFHRTVDSLFEGERAEKAKKQGERMASIFQSKIAYLKAHQLI</sequence>
<dbReference type="SUPFAM" id="SSF46458">
    <property type="entry name" value="Globin-like"/>
    <property type="match status" value="1"/>
</dbReference>
<evidence type="ECO:0000256" key="3">
    <source>
        <dbReference type="ARBA" id="ARBA00022723"/>
    </source>
</evidence>
<keyword evidence="1" id="KW-0813">Transport</keyword>
<dbReference type="GO" id="GO:0019825">
    <property type="term" value="F:oxygen binding"/>
    <property type="evidence" value="ECO:0007669"/>
    <property type="project" value="InterPro"/>
</dbReference>
<dbReference type="InterPro" id="IPR001486">
    <property type="entry name" value="Hemoglobin_trunc"/>
</dbReference>
<dbReference type="InterPro" id="IPR009050">
    <property type="entry name" value="Globin-like_sf"/>
</dbReference>
<evidence type="ECO:0000256" key="2">
    <source>
        <dbReference type="ARBA" id="ARBA00022617"/>
    </source>
</evidence>
<dbReference type="AlphaFoldDB" id="A0A8J6U1J8"/>